<evidence type="ECO:0000313" key="2">
    <source>
        <dbReference type="EMBL" id="GGD31518.1"/>
    </source>
</evidence>
<reference evidence="2" key="1">
    <citation type="journal article" date="2014" name="Int. J. Syst. Evol. Microbiol.">
        <title>Complete genome sequence of Corynebacterium casei LMG S-19264T (=DSM 44701T), isolated from a smear-ripened cheese.</title>
        <authorList>
            <consortium name="US DOE Joint Genome Institute (JGI-PGF)"/>
            <person name="Walter F."/>
            <person name="Albersmeier A."/>
            <person name="Kalinowski J."/>
            <person name="Ruckert C."/>
        </authorList>
    </citation>
    <scope>NUCLEOTIDE SEQUENCE</scope>
    <source>
        <strain evidence="2">CGMCC 1.15493</strain>
    </source>
</reference>
<comment type="caution">
    <text evidence="2">The sequence shown here is derived from an EMBL/GenBank/DDBJ whole genome shotgun (WGS) entry which is preliminary data.</text>
</comment>
<dbReference type="RefSeq" id="WP_188853737.1">
    <property type="nucleotide sequence ID" value="NZ_BMJJ01000010.1"/>
</dbReference>
<reference evidence="2" key="2">
    <citation type="submission" date="2020-09" db="EMBL/GenBank/DDBJ databases">
        <authorList>
            <person name="Sun Q."/>
            <person name="Zhou Y."/>
        </authorList>
    </citation>
    <scope>NUCLEOTIDE SEQUENCE</scope>
    <source>
        <strain evidence="2">CGMCC 1.15493</strain>
    </source>
</reference>
<organism evidence="2 3">
    <name type="scientific">Aureimonas glaciei</name>
    <dbReference type="NCBI Taxonomy" id="1776957"/>
    <lineage>
        <taxon>Bacteria</taxon>
        <taxon>Pseudomonadati</taxon>
        <taxon>Pseudomonadota</taxon>
        <taxon>Alphaproteobacteria</taxon>
        <taxon>Hyphomicrobiales</taxon>
        <taxon>Aurantimonadaceae</taxon>
        <taxon>Aureimonas</taxon>
    </lineage>
</organism>
<protein>
    <submittedName>
        <fullName evidence="2">Uncharacterized protein</fullName>
    </submittedName>
</protein>
<sequence>MTTLSKSLFQIDLSRPGYEDAEDRFYASFPIVAAMPDTETQEYEPVSQRAINALNECGIYTYLDVYRAPQIALSNDELHEDACIENILGLGPKNLNAIMENLMRLGWEFQAQTEAKRPMKIAACAAEADEVSEAMDVLDVSDVTIVAMDNLDLTKEEGCYMLTAEVSFTVAGSDVVHSRFFCDWVEYDGSFCDEINTNYDHSDNWNTGQPLEFEFERDIHFLVREKLADEAAKLAKAERGGSGLSEGEEFYFDESGNSTNAGYNWAFMISVVDGNLFVEARKSGSTELVADVTILSETDTVTLADVDALAEKVAAGQVEYDSCSDYVYGIAAAGNDGVHYLDTRHECRGEGARMFEKLEQMAGSVGPLEIVNSKDESAVWVTFCRPNDFRRDSETISGDVNVERQSGWREAEVDEDEDEA</sequence>
<name>A0A916Y5Y6_9HYPH</name>
<dbReference type="EMBL" id="BMJJ01000010">
    <property type="protein sequence ID" value="GGD31518.1"/>
    <property type="molecule type" value="Genomic_DNA"/>
</dbReference>
<dbReference type="AlphaFoldDB" id="A0A916Y5Y6"/>
<evidence type="ECO:0000256" key="1">
    <source>
        <dbReference type="SAM" id="MobiDB-lite"/>
    </source>
</evidence>
<feature type="region of interest" description="Disordered" evidence="1">
    <location>
        <begin position="395"/>
        <end position="420"/>
    </location>
</feature>
<evidence type="ECO:0000313" key="3">
    <source>
        <dbReference type="Proteomes" id="UP000613160"/>
    </source>
</evidence>
<dbReference type="Proteomes" id="UP000613160">
    <property type="component" value="Unassembled WGS sequence"/>
</dbReference>
<accession>A0A916Y5Y6</accession>
<keyword evidence="3" id="KW-1185">Reference proteome</keyword>
<proteinExistence type="predicted"/>
<gene>
    <name evidence="2" type="ORF">GCM10011335_38190</name>
</gene>